<protein>
    <recommendedName>
        <fullName evidence="10">C2H2-type domain-containing protein</fullName>
    </recommendedName>
</protein>
<keyword evidence="9" id="KW-0472">Membrane</keyword>
<feature type="domain" description="C2H2-type" evidence="10">
    <location>
        <begin position="823"/>
        <end position="850"/>
    </location>
</feature>
<feature type="region of interest" description="Disordered" evidence="8">
    <location>
        <begin position="66"/>
        <end position="121"/>
    </location>
</feature>
<feature type="region of interest" description="Disordered" evidence="8">
    <location>
        <begin position="850"/>
        <end position="925"/>
    </location>
</feature>
<dbReference type="PANTHER" id="PTHR24376:SF235">
    <property type="entry name" value="C2H2-TYPE DOMAIN-CONTAINING PROTEIN"/>
    <property type="match status" value="1"/>
</dbReference>
<dbReference type="PANTHER" id="PTHR24376">
    <property type="entry name" value="ZINC FINGER PROTEIN"/>
    <property type="match status" value="1"/>
</dbReference>
<feature type="transmembrane region" description="Helical" evidence="9">
    <location>
        <begin position="57"/>
        <end position="75"/>
    </location>
</feature>
<keyword evidence="6" id="KW-0539">Nucleus</keyword>
<dbReference type="PROSITE" id="PS50157">
    <property type="entry name" value="ZINC_FINGER_C2H2_2"/>
    <property type="match status" value="3"/>
</dbReference>
<dbReference type="InterPro" id="IPR036236">
    <property type="entry name" value="Znf_C2H2_sf"/>
</dbReference>
<evidence type="ECO:0000313" key="12">
    <source>
        <dbReference type="Proteomes" id="UP001620626"/>
    </source>
</evidence>
<sequence length="925" mass="100144">MTEDEDKKRKQQKQHMDETMEEGENGIESQTPSPSPRPNSLLEVLSQRLKRRRRRSLLLSPISFPPSVAAFPSVAEGRKDRRKQRTPRPSCALAEEEEKKEALKRRKTATEAEEKPRVRRLSSPSALFTTIHSNPSPFSGATPFDRRGRIRPRRSSFSALSHRFVCPAIDHRCTNCGKAFTGNTQFGTNFSRFGPTGVTQSDTDSSPPSVLPPPFASFGCVCRRSSDSALSKHCLSCEMSSTFFKPMILQQCFDKASPPNVQNWHRPADHRHPLPNIFLNDALPPNEMTASACRVSGAAECGISDQLDNSSSSSSSSYSSIASDSLPLCNAYDCRSADEDASTPTPSRVDAPAVPCASAQASSCAGGGPLGKASLWPCAPHQLLPLALAPFCPLPRQIPSHPSLLHCAQTAQPFVPHQSPFLAMIAAAAMARTLAVMPGDERTASMVANASLFPNSPFFHPSALSASVAARAQRCADEGENNGTTAANGGGSDGESSPRSFEHTSTPPSSYDANGRLKVRTVASSPPLSDDLSTHAMDTEQHERQCGQSRNGEGSACCRTNDGEESSGNSERNCRRLSREAERKQRRGALDLSKPKAKAALAPLTAAAVACNDHNAAPNSMSNSAALFQSLPPASHASPLSASTAFPLAARLPPVAIEHFLLAARSPFCSANALLGLLNQQKAQQQQQQQKSSIWSPVPTAQLSAAPPSHQRPSVLKMRKNQTAVSSSQHSEKRASDSVTPLRRSNGASNRSADGAKESGGGKERYQCRYCQKVFPRSANLTRHLRTHTGEQPYKCQYCERSFSISSNLQRHVRNIHNKEKPFRCHYCDRCFGQQTNLDRHLKKHENEMNAAGGGRESEMKAAEANAAPPPTEGKRRHHQTQADGEKGGGSAFSSIRNFISAQRKTDETEKGRGGGDTTEEEEDK</sequence>
<evidence type="ECO:0000256" key="3">
    <source>
        <dbReference type="ARBA" id="ARBA00022737"/>
    </source>
</evidence>
<dbReference type="Proteomes" id="UP001620626">
    <property type="component" value="Unassembled WGS sequence"/>
</dbReference>
<evidence type="ECO:0000256" key="7">
    <source>
        <dbReference type="PROSITE-ProRule" id="PRU00042"/>
    </source>
</evidence>
<comment type="subcellular location">
    <subcellularLocation>
        <location evidence="1">Nucleus</location>
    </subcellularLocation>
</comment>
<keyword evidence="5" id="KW-0862">Zinc</keyword>
<evidence type="ECO:0000256" key="5">
    <source>
        <dbReference type="ARBA" id="ARBA00022833"/>
    </source>
</evidence>
<feature type="compositionally biased region" description="Basic and acidic residues" evidence="8">
    <location>
        <begin position="1"/>
        <end position="18"/>
    </location>
</feature>
<feature type="region of interest" description="Disordered" evidence="8">
    <location>
        <begin position="475"/>
        <end position="596"/>
    </location>
</feature>
<reference evidence="11 12" key="1">
    <citation type="submission" date="2024-10" db="EMBL/GenBank/DDBJ databases">
        <authorList>
            <person name="Kim D."/>
        </authorList>
    </citation>
    <scope>NUCLEOTIDE SEQUENCE [LARGE SCALE GENOMIC DNA]</scope>
    <source>
        <strain evidence="11">BH-2024</strain>
    </source>
</reference>
<dbReference type="SUPFAM" id="SSF57667">
    <property type="entry name" value="beta-beta-alpha zinc fingers"/>
    <property type="match status" value="2"/>
</dbReference>
<evidence type="ECO:0000256" key="6">
    <source>
        <dbReference type="ARBA" id="ARBA00023242"/>
    </source>
</evidence>
<keyword evidence="3" id="KW-0677">Repeat</keyword>
<evidence type="ECO:0000256" key="4">
    <source>
        <dbReference type="ARBA" id="ARBA00022771"/>
    </source>
</evidence>
<feature type="compositionally biased region" description="Polar residues" evidence="8">
    <location>
        <begin position="892"/>
        <end position="903"/>
    </location>
</feature>
<organism evidence="11 12">
    <name type="scientific">Heterodera trifolii</name>
    <dbReference type="NCBI Taxonomy" id="157864"/>
    <lineage>
        <taxon>Eukaryota</taxon>
        <taxon>Metazoa</taxon>
        <taxon>Ecdysozoa</taxon>
        <taxon>Nematoda</taxon>
        <taxon>Chromadorea</taxon>
        <taxon>Rhabditida</taxon>
        <taxon>Tylenchina</taxon>
        <taxon>Tylenchomorpha</taxon>
        <taxon>Tylenchoidea</taxon>
        <taxon>Heteroderidae</taxon>
        <taxon>Heteroderinae</taxon>
        <taxon>Heterodera</taxon>
    </lineage>
</organism>
<keyword evidence="2" id="KW-0479">Metal-binding</keyword>
<keyword evidence="4 7" id="KW-0863">Zinc-finger</keyword>
<dbReference type="Gene3D" id="3.30.160.60">
    <property type="entry name" value="Classic Zinc Finger"/>
    <property type="match status" value="3"/>
</dbReference>
<feature type="compositionally biased region" description="Polar residues" evidence="8">
    <location>
        <begin position="494"/>
        <end position="512"/>
    </location>
</feature>
<dbReference type="AlphaFoldDB" id="A0ABD2L1Y8"/>
<evidence type="ECO:0000256" key="9">
    <source>
        <dbReference type="SAM" id="Phobius"/>
    </source>
</evidence>
<keyword evidence="9" id="KW-0812">Transmembrane</keyword>
<dbReference type="FunFam" id="3.30.160.60:FF:000929">
    <property type="entry name" value="Uncharacterized protein, isoform B"/>
    <property type="match status" value="1"/>
</dbReference>
<dbReference type="GO" id="GO:0005634">
    <property type="term" value="C:nucleus"/>
    <property type="evidence" value="ECO:0007669"/>
    <property type="project" value="UniProtKB-SubCell"/>
</dbReference>
<feature type="region of interest" description="Disordered" evidence="8">
    <location>
        <begin position="700"/>
        <end position="762"/>
    </location>
</feature>
<keyword evidence="9" id="KW-1133">Transmembrane helix</keyword>
<keyword evidence="12" id="KW-1185">Reference proteome</keyword>
<dbReference type="Pfam" id="PF00096">
    <property type="entry name" value="zf-C2H2"/>
    <property type="match status" value="3"/>
</dbReference>
<feature type="domain" description="C2H2-type" evidence="10">
    <location>
        <begin position="794"/>
        <end position="822"/>
    </location>
</feature>
<name>A0ABD2L1Y8_9BILA</name>
<dbReference type="InterPro" id="IPR013087">
    <property type="entry name" value="Znf_C2H2_type"/>
</dbReference>
<dbReference type="GO" id="GO:0008270">
    <property type="term" value="F:zinc ion binding"/>
    <property type="evidence" value="ECO:0007669"/>
    <property type="project" value="UniProtKB-KW"/>
</dbReference>
<evidence type="ECO:0000256" key="2">
    <source>
        <dbReference type="ARBA" id="ARBA00022723"/>
    </source>
</evidence>
<feature type="compositionally biased region" description="Basic and acidic residues" evidence="8">
    <location>
        <begin position="904"/>
        <end position="914"/>
    </location>
</feature>
<proteinExistence type="predicted"/>
<feature type="compositionally biased region" description="Basic and acidic residues" evidence="8">
    <location>
        <begin position="572"/>
        <end position="583"/>
    </location>
</feature>
<dbReference type="FunFam" id="3.30.160.60:FF:000112">
    <property type="entry name" value="Mds1 and evi1 complex locus protein"/>
    <property type="match status" value="1"/>
</dbReference>
<evidence type="ECO:0000313" key="11">
    <source>
        <dbReference type="EMBL" id="KAL3108534.1"/>
    </source>
</evidence>
<evidence type="ECO:0000256" key="8">
    <source>
        <dbReference type="SAM" id="MobiDB-lite"/>
    </source>
</evidence>
<dbReference type="FunFam" id="3.30.160.60:FF:000159">
    <property type="entry name" value="Mds1 and evi1 complex locus protein"/>
    <property type="match status" value="1"/>
</dbReference>
<dbReference type="SMART" id="SM00355">
    <property type="entry name" value="ZnF_C2H2"/>
    <property type="match status" value="3"/>
</dbReference>
<evidence type="ECO:0000256" key="1">
    <source>
        <dbReference type="ARBA" id="ARBA00004123"/>
    </source>
</evidence>
<feature type="region of interest" description="Disordered" evidence="8">
    <location>
        <begin position="1"/>
        <end position="47"/>
    </location>
</feature>
<dbReference type="EMBL" id="JBICBT010000590">
    <property type="protein sequence ID" value="KAL3108534.1"/>
    <property type="molecule type" value="Genomic_DNA"/>
</dbReference>
<gene>
    <name evidence="11" type="ORF">niasHT_015456</name>
</gene>
<dbReference type="PROSITE" id="PS00028">
    <property type="entry name" value="ZINC_FINGER_C2H2_1"/>
    <property type="match status" value="3"/>
</dbReference>
<evidence type="ECO:0000259" key="10">
    <source>
        <dbReference type="PROSITE" id="PS50157"/>
    </source>
</evidence>
<feature type="domain" description="C2H2-type" evidence="10">
    <location>
        <begin position="766"/>
        <end position="793"/>
    </location>
</feature>
<accession>A0ABD2L1Y8</accession>
<comment type="caution">
    <text evidence="11">The sequence shown here is derived from an EMBL/GenBank/DDBJ whole genome shotgun (WGS) entry which is preliminary data.</text>
</comment>